<dbReference type="Proteomes" id="UP001056120">
    <property type="component" value="Linkage Group LG18"/>
</dbReference>
<evidence type="ECO:0000313" key="1">
    <source>
        <dbReference type="EMBL" id="KAI3755004.1"/>
    </source>
</evidence>
<sequence length="107" mass="11601">MDWIIEKLEKALELQACSKAAGIVRIGTWGRQSGGHSWSFQLKEDHNLQKITIRHGDVVYSLMFTSVNRGVLNTSSIVGGCAGGETVEITFDGDEEIIGISGTTGYI</sequence>
<protein>
    <submittedName>
        <fullName evidence="1">Uncharacterized protein</fullName>
    </submittedName>
</protein>
<organism evidence="1 2">
    <name type="scientific">Smallanthus sonchifolius</name>
    <dbReference type="NCBI Taxonomy" id="185202"/>
    <lineage>
        <taxon>Eukaryota</taxon>
        <taxon>Viridiplantae</taxon>
        <taxon>Streptophyta</taxon>
        <taxon>Embryophyta</taxon>
        <taxon>Tracheophyta</taxon>
        <taxon>Spermatophyta</taxon>
        <taxon>Magnoliopsida</taxon>
        <taxon>eudicotyledons</taxon>
        <taxon>Gunneridae</taxon>
        <taxon>Pentapetalae</taxon>
        <taxon>asterids</taxon>
        <taxon>campanulids</taxon>
        <taxon>Asterales</taxon>
        <taxon>Asteraceae</taxon>
        <taxon>Asteroideae</taxon>
        <taxon>Heliantheae alliance</taxon>
        <taxon>Millerieae</taxon>
        <taxon>Smallanthus</taxon>
    </lineage>
</organism>
<keyword evidence="2" id="KW-1185">Reference proteome</keyword>
<comment type="caution">
    <text evidence="1">The sequence shown here is derived from an EMBL/GenBank/DDBJ whole genome shotgun (WGS) entry which is preliminary data.</text>
</comment>
<gene>
    <name evidence="1" type="ORF">L1987_54796</name>
</gene>
<dbReference type="EMBL" id="CM042035">
    <property type="protein sequence ID" value="KAI3755004.1"/>
    <property type="molecule type" value="Genomic_DNA"/>
</dbReference>
<evidence type="ECO:0000313" key="2">
    <source>
        <dbReference type="Proteomes" id="UP001056120"/>
    </source>
</evidence>
<reference evidence="2" key="1">
    <citation type="journal article" date="2022" name="Mol. Ecol. Resour.">
        <title>The genomes of chicory, endive, great burdock and yacon provide insights into Asteraceae palaeo-polyploidization history and plant inulin production.</title>
        <authorList>
            <person name="Fan W."/>
            <person name="Wang S."/>
            <person name="Wang H."/>
            <person name="Wang A."/>
            <person name="Jiang F."/>
            <person name="Liu H."/>
            <person name="Zhao H."/>
            <person name="Xu D."/>
            <person name="Zhang Y."/>
        </authorList>
    </citation>
    <scope>NUCLEOTIDE SEQUENCE [LARGE SCALE GENOMIC DNA]</scope>
    <source>
        <strain evidence="2">cv. Yunnan</strain>
    </source>
</reference>
<name>A0ACB9E7S2_9ASTR</name>
<proteinExistence type="predicted"/>
<reference evidence="1 2" key="2">
    <citation type="journal article" date="2022" name="Mol. Ecol. Resour.">
        <title>The genomes of chicory, endive, great burdock and yacon provide insights into Asteraceae paleo-polyploidization history and plant inulin production.</title>
        <authorList>
            <person name="Fan W."/>
            <person name="Wang S."/>
            <person name="Wang H."/>
            <person name="Wang A."/>
            <person name="Jiang F."/>
            <person name="Liu H."/>
            <person name="Zhao H."/>
            <person name="Xu D."/>
            <person name="Zhang Y."/>
        </authorList>
    </citation>
    <scope>NUCLEOTIDE SEQUENCE [LARGE SCALE GENOMIC DNA]</scope>
    <source>
        <strain evidence="2">cv. Yunnan</strain>
        <tissue evidence="1">Leaves</tissue>
    </source>
</reference>
<accession>A0ACB9E7S2</accession>